<gene>
    <name evidence="2" type="primary">Necator_chrV.g18012</name>
    <name evidence="2" type="ORF">RB195_013222</name>
</gene>
<evidence type="ECO:0000313" key="2">
    <source>
        <dbReference type="EMBL" id="KAK6754085.1"/>
    </source>
</evidence>
<comment type="caution">
    <text evidence="2">The sequence shown here is derived from an EMBL/GenBank/DDBJ whole genome shotgun (WGS) entry which is preliminary data.</text>
</comment>
<protein>
    <recommendedName>
        <fullName evidence="4">Secreted protein</fullName>
    </recommendedName>
</protein>
<sequence length="173" mass="18975">MSSSTIIVIVWIVIGFLISGHLFSGRVEARENFHHHRYPHRRHEHFYITSKESENRESDSIALDDLIYSIERGDGDSTIPKLQPVIHQPTISRIAAPTDLPGSRRGVMIGDHDEQISRGAAVVMQNFVPDFHIRPAVRPSVRRTDPPCPPPRGGSTATTATAAAVAAAAATSR</sequence>
<dbReference type="EMBL" id="JAVFWL010000005">
    <property type="protein sequence ID" value="KAK6754085.1"/>
    <property type="molecule type" value="Genomic_DNA"/>
</dbReference>
<name>A0ABR1DUH1_NECAM</name>
<evidence type="ECO:0000313" key="3">
    <source>
        <dbReference type="Proteomes" id="UP001303046"/>
    </source>
</evidence>
<organism evidence="2 3">
    <name type="scientific">Necator americanus</name>
    <name type="common">Human hookworm</name>
    <dbReference type="NCBI Taxonomy" id="51031"/>
    <lineage>
        <taxon>Eukaryota</taxon>
        <taxon>Metazoa</taxon>
        <taxon>Ecdysozoa</taxon>
        <taxon>Nematoda</taxon>
        <taxon>Chromadorea</taxon>
        <taxon>Rhabditida</taxon>
        <taxon>Rhabditina</taxon>
        <taxon>Rhabditomorpha</taxon>
        <taxon>Strongyloidea</taxon>
        <taxon>Ancylostomatidae</taxon>
        <taxon>Bunostominae</taxon>
        <taxon>Necator</taxon>
    </lineage>
</organism>
<feature type="region of interest" description="Disordered" evidence="1">
    <location>
        <begin position="139"/>
        <end position="173"/>
    </location>
</feature>
<reference evidence="2 3" key="1">
    <citation type="submission" date="2023-08" db="EMBL/GenBank/DDBJ databases">
        <title>A Necator americanus chromosomal reference genome.</title>
        <authorList>
            <person name="Ilik V."/>
            <person name="Petrzelkova K.J."/>
            <person name="Pardy F."/>
            <person name="Fuh T."/>
            <person name="Niatou-Singa F.S."/>
            <person name="Gouil Q."/>
            <person name="Baker L."/>
            <person name="Ritchie M.E."/>
            <person name="Jex A.R."/>
            <person name="Gazzola D."/>
            <person name="Li H."/>
            <person name="Toshio Fujiwara R."/>
            <person name="Zhan B."/>
            <person name="Aroian R.V."/>
            <person name="Pafco B."/>
            <person name="Schwarz E.M."/>
        </authorList>
    </citation>
    <scope>NUCLEOTIDE SEQUENCE [LARGE SCALE GENOMIC DNA]</scope>
    <source>
        <strain evidence="2 3">Aroian</strain>
        <tissue evidence="2">Whole animal</tissue>
    </source>
</reference>
<keyword evidence="3" id="KW-1185">Reference proteome</keyword>
<evidence type="ECO:0008006" key="4">
    <source>
        <dbReference type="Google" id="ProtNLM"/>
    </source>
</evidence>
<evidence type="ECO:0000256" key="1">
    <source>
        <dbReference type="SAM" id="MobiDB-lite"/>
    </source>
</evidence>
<feature type="compositionally biased region" description="Low complexity" evidence="1">
    <location>
        <begin position="156"/>
        <end position="173"/>
    </location>
</feature>
<accession>A0ABR1DUH1</accession>
<dbReference type="Proteomes" id="UP001303046">
    <property type="component" value="Unassembled WGS sequence"/>
</dbReference>
<proteinExistence type="predicted"/>